<evidence type="ECO:0000313" key="3">
    <source>
        <dbReference type="Proteomes" id="UP000308730"/>
    </source>
</evidence>
<protein>
    <submittedName>
        <fullName evidence="2">Uncharacterized protein</fullName>
    </submittedName>
</protein>
<evidence type="ECO:0000256" key="1">
    <source>
        <dbReference type="SAM" id="MobiDB-lite"/>
    </source>
</evidence>
<comment type="caution">
    <text evidence="2">The sequence shown here is derived from an EMBL/GenBank/DDBJ whole genome shotgun (WGS) entry which is preliminary data.</text>
</comment>
<feature type="region of interest" description="Disordered" evidence="1">
    <location>
        <begin position="46"/>
        <end position="74"/>
    </location>
</feature>
<reference evidence="2 3" key="1">
    <citation type="submission" date="2019-02" db="EMBL/GenBank/DDBJ databases">
        <title>Genome sequencing of the rare red list fungi Antrodiella citrinella (Flaviporus citrinellus).</title>
        <authorList>
            <person name="Buettner E."/>
            <person name="Kellner H."/>
        </authorList>
    </citation>
    <scope>NUCLEOTIDE SEQUENCE [LARGE SCALE GENOMIC DNA]</scope>
    <source>
        <strain evidence="2 3">DSM 108506</strain>
    </source>
</reference>
<accession>A0A4V3XET7</accession>
<feature type="compositionally biased region" description="Acidic residues" evidence="1">
    <location>
        <begin position="57"/>
        <end position="66"/>
    </location>
</feature>
<dbReference type="Proteomes" id="UP000308730">
    <property type="component" value="Unassembled WGS sequence"/>
</dbReference>
<gene>
    <name evidence="2" type="ORF">EUX98_g9550</name>
</gene>
<name>A0A4V3XET7_9APHY</name>
<dbReference type="AlphaFoldDB" id="A0A4V3XET7"/>
<proteinExistence type="predicted"/>
<dbReference type="EMBL" id="SGPM01000884">
    <property type="protein sequence ID" value="THH14863.1"/>
    <property type="molecule type" value="Genomic_DNA"/>
</dbReference>
<dbReference type="OrthoDB" id="2799361at2759"/>
<organism evidence="2 3">
    <name type="scientific">Antrodiella citrinella</name>
    <dbReference type="NCBI Taxonomy" id="2447956"/>
    <lineage>
        <taxon>Eukaryota</taxon>
        <taxon>Fungi</taxon>
        <taxon>Dikarya</taxon>
        <taxon>Basidiomycota</taxon>
        <taxon>Agaricomycotina</taxon>
        <taxon>Agaricomycetes</taxon>
        <taxon>Polyporales</taxon>
        <taxon>Steccherinaceae</taxon>
        <taxon>Antrodiella</taxon>
    </lineage>
</organism>
<feature type="compositionally biased region" description="Low complexity" evidence="1">
    <location>
        <begin position="46"/>
        <end position="56"/>
    </location>
</feature>
<keyword evidence="3" id="KW-1185">Reference proteome</keyword>
<evidence type="ECO:0000313" key="2">
    <source>
        <dbReference type="EMBL" id="THH14863.1"/>
    </source>
</evidence>
<sequence>MLLTNQRLDKLAASRADFHARGMLIGTLLYAVIQACEEAAAAAANPANAMVPGDQQDGVDEEEDEIAGGPRTQSSVELAKRTVSGYPHFLSGIAEHIHHPDLPNLVAQFLYAQQNPDIPLGNDEEIPEEYFVDPRVSIADSAVATYYAPSDLSGVGGMHRERIRATRSWRNGPARHDCVAVETDATAEGMRGLTVGRVRLFFSFRYLGVRYPCALIEWFEKVGIEPDEITGMWVVAPELYDNGSRVCNVVHLDAVLRNVHLLPSFGSSFVPRGLEFTSSLDAFLAFYVNKYADHHSHEILF</sequence>